<comment type="pathway">
    <text evidence="1">Porphyrin-containing compound metabolism; siroheme biosynthesis; sirohydrochlorin from precorrin-2: step 1/1.</text>
</comment>
<evidence type="ECO:0000256" key="4">
    <source>
        <dbReference type="ARBA" id="ARBA00023027"/>
    </source>
</evidence>
<evidence type="ECO:0000256" key="2">
    <source>
        <dbReference type="ARBA" id="ARBA00012400"/>
    </source>
</evidence>
<dbReference type="Pfam" id="PF10414">
    <property type="entry name" value="CysG_dimeriser"/>
    <property type="match status" value="1"/>
</dbReference>
<evidence type="ECO:0000256" key="5">
    <source>
        <dbReference type="ARBA" id="ARBA00023244"/>
    </source>
</evidence>
<dbReference type="InterPro" id="IPR036291">
    <property type="entry name" value="NAD(P)-bd_dom_sf"/>
</dbReference>
<accession>V5FKY3</accession>
<dbReference type="Gene3D" id="3.40.50.720">
    <property type="entry name" value="NAD(P)-binding Rossmann-like Domain"/>
    <property type="match status" value="1"/>
</dbReference>
<dbReference type="InterPro" id="IPR028161">
    <property type="entry name" value="Met8-like"/>
</dbReference>
<dbReference type="SUPFAM" id="SSF75615">
    <property type="entry name" value="Siroheme synthase middle domains-like"/>
    <property type="match status" value="1"/>
</dbReference>
<dbReference type="UniPathway" id="UPA00262">
    <property type="reaction ID" value="UER00222"/>
</dbReference>
<reference evidence="8 9" key="1">
    <citation type="submission" date="2013-11" db="EMBL/GenBank/DDBJ databases">
        <title>Whole genome shotgun sequence of Vibrio halioticoli NBRC 102217.</title>
        <authorList>
            <person name="Isaki S."/>
            <person name="Kimura A."/>
            <person name="Ohji S."/>
            <person name="Hosoyama A."/>
            <person name="Fujita N."/>
            <person name="Hashimoto M."/>
            <person name="Hosoyama Y."/>
            <person name="Yamazoe A."/>
        </authorList>
    </citation>
    <scope>NUCLEOTIDE SEQUENCE [LARGE SCALE GENOMIC DNA]</scope>
    <source>
        <strain evidence="8 9">NBRC 102217</strain>
    </source>
</reference>
<dbReference type="PANTHER" id="PTHR35330:SF1">
    <property type="entry name" value="SIROHEME BIOSYNTHESIS PROTEIN MET8"/>
    <property type="match status" value="1"/>
</dbReference>
<evidence type="ECO:0000256" key="1">
    <source>
        <dbReference type="ARBA" id="ARBA00005010"/>
    </source>
</evidence>
<dbReference type="NCBIfam" id="TIGR01470">
    <property type="entry name" value="cysG_Nterm"/>
    <property type="match status" value="1"/>
</dbReference>
<dbReference type="InterPro" id="IPR019478">
    <property type="entry name" value="Sirohaem_synthase_dimer_dom"/>
</dbReference>
<evidence type="ECO:0000313" key="8">
    <source>
        <dbReference type="EMBL" id="GAD90351.1"/>
    </source>
</evidence>
<dbReference type="InterPro" id="IPR006367">
    <property type="entry name" value="Sirohaem_synthase_N"/>
</dbReference>
<dbReference type="Pfam" id="PF13241">
    <property type="entry name" value="NAD_binding_7"/>
    <property type="match status" value="1"/>
</dbReference>
<proteinExistence type="predicted"/>
<feature type="domain" description="Sirohaem synthase dimerisation" evidence="7">
    <location>
        <begin position="150"/>
        <end position="188"/>
    </location>
</feature>
<dbReference type="InterPro" id="IPR037115">
    <property type="entry name" value="Sirohaem_synt_dimer_dom_sf"/>
</dbReference>
<dbReference type="Proteomes" id="UP000017800">
    <property type="component" value="Unassembled WGS sequence"/>
</dbReference>
<evidence type="ECO:0000256" key="3">
    <source>
        <dbReference type="ARBA" id="ARBA00023002"/>
    </source>
</evidence>
<keyword evidence="3" id="KW-0560">Oxidoreductase</keyword>
<comment type="catalytic activity">
    <reaction evidence="6">
        <text>precorrin-2 + NAD(+) = sirohydrochlorin + NADH + 2 H(+)</text>
        <dbReference type="Rhea" id="RHEA:15613"/>
        <dbReference type="ChEBI" id="CHEBI:15378"/>
        <dbReference type="ChEBI" id="CHEBI:57540"/>
        <dbReference type="ChEBI" id="CHEBI:57945"/>
        <dbReference type="ChEBI" id="CHEBI:58351"/>
        <dbReference type="ChEBI" id="CHEBI:58827"/>
        <dbReference type="EC" id="1.3.1.76"/>
    </reaction>
</comment>
<name>V5FKY3_9VIBR</name>
<evidence type="ECO:0000313" key="9">
    <source>
        <dbReference type="Proteomes" id="UP000017800"/>
    </source>
</evidence>
<dbReference type="Gene3D" id="3.30.160.110">
    <property type="entry name" value="Siroheme synthase, domain 2"/>
    <property type="match status" value="1"/>
</dbReference>
<dbReference type="OrthoDB" id="9815856at2"/>
<keyword evidence="4" id="KW-0520">NAD</keyword>
<protein>
    <recommendedName>
        <fullName evidence="2">precorrin-2 dehydrogenase</fullName>
        <ecNumber evidence="2">1.3.1.76</ecNumber>
    </recommendedName>
</protein>
<dbReference type="GO" id="GO:0004325">
    <property type="term" value="F:ferrochelatase activity"/>
    <property type="evidence" value="ECO:0007669"/>
    <property type="project" value="InterPro"/>
</dbReference>
<keyword evidence="5" id="KW-0627">Porphyrin biosynthesis</keyword>
<organism evidence="8 9">
    <name type="scientific">Vibrio halioticoli NBRC 102217</name>
    <dbReference type="NCBI Taxonomy" id="1219072"/>
    <lineage>
        <taxon>Bacteria</taxon>
        <taxon>Pseudomonadati</taxon>
        <taxon>Pseudomonadota</taxon>
        <taxon>Gammaproteobacteria</taxon>
        <taxon>Vibrionales</taxon>
        <taxon>Vibrionaceae</taxon>
        <taxon>Vibrio</taxon>
    </lineage>
</organism>
<dbReference type="PANTHER" id="PTHR35330">
    <property type="entry name" value="SIROHEME BIOSYNTHESIS PROTEIN MET8"/>
    <property type="match status" value="1"/>
</dbReference>
<dbReference type="eggNOG" id="COG1648">
    <property type="taxonomic scope" value="Bacteria"/>
</dbReference>
<dbReference type="GO" id="GO:0019354">
    <property type="term" value="P:siroheme biosynthetic process"/>
    <property type="evidence" value="ECO:0007669"/>
    <property type="project" value="UniProtKB-UniPathway"/>
</dbReference>
<evidence type="ECO:0000259" key="7">
    <source>
        <dbReference type="Pfam" id="PF10414"/>
    </source>
</evidence>
<dbReference type="AlphaFoldDB" id="V5FKY3"/>
<keyword evidence="9" id="KW-1185">Reference proteome</keyword>
<dbReference type="EMBL" id="BAUJ01000040">
    <property type="protein sequence ID" value="GAD90351.1"/>
    <property type="molecule type" value="Genomic_DNA"/>
</dbReference>
<dbReference type="Gene3D" id="1.10.8.210">
    <property type="entry name" value="Sirohaem synthase, dimerisation domain"/>
    <property type="match status" value="1"/>
</dbReference>
<dbReference type="SUPFAM" id="SSF51735">
    <property type="entry name" value="NAD(P)-binding Rossmann-fold domains"/>
    <property type="match status" value="1"/>
</dbReference>
<dbReference type="GO" id="GO:0043115">
    <property type="term" value="F:precorrin-2 dehydrogenase activity"/>
    <property type="evidence" value="ECO:0007669"/>
    <property type="project" value="UniProtKB-EC"/>
</dbReference>
<dbReference type="RefSeq" id="WP_023404694.1">
    <property type="nucleotide sequence ID" value="NZ_BAUJ01000040.1"/>
</dbReference>
<gene>
    <name evidence="8" type="ORF">VHA01S_040_00310</name>
</gene>
<sequence length="320" mass="36466">MRYFPLYYDLLHKPVLVVGGGEVASRKIESLLKAGAYVSVVSPRLDPFLSSLAQDKKISWIKGFYQEHLIDEFVQIWATTDNPELNHRVHRDAKLAGIMVNVVDDTEHCDFITPSMITRGRIQVAFSSGGGSPVLIRNLRRTFEAVLPQNLGLLADFATSKRNDIKSKLSDVTQRRLFWECFFEDKRVKAATSTHSLQSCYEQMLDEDNFEPAYSVTWIETGKDFEMLTLKALRLMQASEMVLYHQSIDTVYIDSCRRDAQRESWKEVSELKVLLEKEQKNNSAVVVLLPSMSKALQSELSLCCGTVDVLSYARQPLEQK</sequence>
<comment type="caution">
    <text evidence="8">The sequence shown here is derived from an EMBL/GenBank/DDBJ whole genome shotgun (WGS) entry which is preliminary data.</text>
</comment>
<evidence type="ECO:0000256" key="6">
    <source>
        <dbReference type="ARBA" id="ARBA00047561"/>
    </source>
</evidence>
<dbReference type="EC" id="1.3.1.76" evidence="2"/>